<evidence type="ECO:0000256" key="1">
    <source>
        <dbReference type="SAM" id="Coils"/>
    </source>
</evidence>
<dbReference type="EMBL" id="AGDW01000019">
    <property type="protein sequence ID" value="EMB29702.1"/>
    <property type="molecule type" value="Genomic_DNA"/>
</dbReference>
<keyword evidence="2" id="KW-0472">Membrane</keyword>
<feature type="signal peptide" evidence="3">
    <location>
        <begin position="1"/>
        <end position="23"/>
    </location>
</feature>
<feature type="transmembrane region" description="Helical" evidence="2">
    <location>
        <begin position="119"/>
        <end position="141"/>
    </location>
</feature>
<dbReference type="PATRIC" id="fig|999431.4.peg.1783"/>
<gene>
    <name evidence="4" type="ORF">HMPREF9725_01729</name>
</gene>
<keyword evidence="2" id="KW-0812">Transmembrane</keyword>
<keyword evidence="2" id="KW-1133">Transmembrane helix</keyword>
<sequence>MKRSFFVLLFVFCFLVFPLAAQEAEYTITEAELTRLEKISESWETNRRNQQLQIQSLKERLTEALNLSENLTSSLREEQETLKNLRQSYNEYEEGVSLEREAKAKQIEKLEREGYRLKLSLVILSCVLALLILGSIGFFILKIKLKLGRF</sequence>
<name>M2BXD5_TREDN</name>
<protein>
    <submittedName>
        <fullName evidence="4">Uncharacterized protein</fullName>
    </submittedName>
</protein>
<organism evidence="4">
    <name type="scientific">Treponema denticola H1-T</name>
    <dbReference type="NCBI Taxonomy" id="999431"/>
    <lineage>
        <taxon>Bacteria</taxon>
        <taxon>Pseudomonadati</taxon>
        <taxon>Spirochaetota</taxon>
        <taxon>Spirochaetia</taxon>
        <taxon>Spirochaetales</taxon>
        <taxon>Treponemataceae</taxon>
        <taxon>Treponema</taxon>
    </lineage>
</organism>
<accession>M2BXD5</accession>
<dbReference type="Proteomes" id="UP000011708">
    <property type="component" value="Chromosome"/>
</dbReference>
<comment type="caution">
    <text evidence="4">The sequence shown here is derived from an EMBL/GenBank/DDBJ whole genome shotgun (WGS) entry which is preliminary data.</text>
</comment>
<evidence type="ECO:0000313" key="4">
    <source>
        <dbReference type="EMBL" id="EMB29702.1"/>
    </source>
</evidence>
<keyword evidence="3" id="KW-0732">Signal</keyword>
<keyword evidence="1" id="KW-0175">Coiled coil</keyword>
<dbReference type="AlphaFoldDB" id="M2BXD5"/>
<dbReference type="HOGENOM" id="CLU_1739696_0_0_12"/>
<reference evidence="4" key="1">
    <citation type="submission" date="2012-01" db="EMBL/GenBank/DDBJ databases">
        <title>The Genome Sequence of Treponema denticola H1-T.</title>
        <authorList>
            <consortium name="The Broad Institute Genome Sequencing Platform"/>
            <person name="Earl A."/>
            <person name="Ward D."/>
            <person name="Feldgarden M."/>
            <person name="Gevers D."/>
            <person name="Blanton J.M."/>
            <person name="Fenno C.J."/>
            <person name="Baranova O.V."/>
            <person name="Mathney J."/>
            <person name="Dewhirst F.E."/>
            <person name="Izard J."/>
            <person name="Young S.K."/>
            <person name="Zeng Q."/>
            <person name="Gargeya S."/>
            <person name="Fitzgerald M."/>
            <person name="Haas B."/>
            <person name="Abouelleil A."/>
            <person name="Alvarado L."/>
            <person name="Arachchi H.M."/>
            <person name="Berlin A."/>
            <person name="Chapman S.B."/>
            <person name="Gearin G."/>
            <person name="Goldberg J."/>
            <person name="Griggs A."/>
            <person name="Gujja S."/>
            <person name="Hansen M."/>
            <person name="Heiman D."/>
            <person name="Howarth C."/>
            <person name="Larimer J."/>
            <person name="Lui A."/>
            <person name="MacDonald P.J.P."/>
            <person name="McCowen C."/>
            <person name="Montmayeur A."/>
            <person name="Murphy C."/>
            <person name="Neiman D."/>
            <person name="Pearson M."/>
            <person name="Priest M."/>
            <person name="Roberts A."/>
            <person name="Saif S."/>
            <person name="Shea T."/>
            <person name="Sisk P."/>
            <person name="Stolte C."/>
            <person name="Sykes S."/>
            <person name="Wortman J."/>
            <person name="Nusbaum C."/>
            <person name="Birren B."/>
        </authorList>
    </citation>
    <scope>NUCLEOTIDE SEQUENCE [LARGE SCALE GENOMIC DNA]</scope>
    <source>
        <strain evidence="4">H1-T</strain>
    </source>
</reference>
<evidence type="ECO:0000256" key="3">
    <source>
        <dbReference type="SAM" id="SignalP"/>
    </source>
</evidence>
<proteinExistence type="predicted"/>
<evidence type="ECO:0000256" key="2">
    <source>
        <dbReference type="SAM" id="Phobius"/>
    </source>
</evidence>
<feature type="chain" id="PRO_5004021087" evidence="3">
    <location>
        <begin position="24"/>
        <end position="150"/>
    </location>
</feature>
<feature type="coiled-coil region" evidence="1">
    <location>
        <begin position="19"/>
        <end position="113"/>
    </location>
</feature>